<dbReference type="Gene3D" id="2.130.10.10">
    <property type="entry name" value="YVTN repeat-like/Quinoprotein amine dehydrogenase"/>
    <property type="match status" value="3"/>
</dbReference>
<dbReference type="GO" id="GO:0004674">
    <property type="term" value="F:protein serine/threonine kinase activity"/>
    <property type="evidence" value="ECO:0007669"/>
    <property type="project" value="UniProtKB-KW"/>
</dbReference>
<sequence length="791" mass="82010">MVEARQIGPYRLERLLGFGGMGEVHVAYDTRRDRQVALKLLPAAYSRDEEFQRRFRRESHVAARLREPHVIPIHDYGEIDGQLFIDMRLVDGRDVRAILDDRGALPPARTVHLLGQVADALEAAHADGLVHRDIKPSNVLVTDHDFVYVVDFGIARSVGTSRTSLTLTGVTIGTLDYMAPERFAGTAIDARADVYSLACLLYECLTGGPPFPGDDLPSLMYAHLFTEPPRPSTLVEGLPPEIDAVVARGMAKQVDDRFATPTALVGAAREALGTAPVAGAAPAAGADRPAAVPVAVPAAGTPADAPPTVPTPPPGPTPPAGPTPPTDPPAGPGAGAAGGTGDAATELSVATAEAPTVRVDLSAATRLVPAPRGPSGPPPPPQGAPHPAPARRGRGRVVAFVVAAAVVAAAVVTGIVLRPTGGAPAAPGPAPAATGHDHDAAPVAAASVAVPTVRGAVSVGPTPGYLEIAPNGRFAYIANRDARVITVLDTTINQVTATIPVEAGPPQFVTFSPDSSRAYVSIYNTERTVNLVGVLDTATNTVLTTIPVGRRPFASATTPDGTRLYVPSHDDGRIEVIDTATAAVVGRISVAPNPHWVAFSPDGSRLYAANHESNVVSVIDPATDTVLTTVPVGTSPHSTTLSPDGSRVAVVNFDSNEVSIIDTASDTVVATVPVGRNPQDVAYAADGRFLYTTDVDSDTLSVVDVGGERHHPDRRRPDERGRVGRRAHRLRHAAELGHGAHPRHRGGVTAGVSRAAARDPRSASGAPARRRPAAAAAPTPRCTPSAPRAAR</sequence>
<feature type="compositionally biased region" description="Pro residues" evidence="9">
    <location>
        <begin position="304"/>
        <end position="331"/>
    </location>
</feature>
<dbReference type="InterPro" id="IPR000719">
    <property type="entry name" value="Prot_kinase_dom"/>
</dbReference>
<reference evidence="11 12" key="1">
    <citation type="submission" date="2019-06" db="EMBL/GenBank/DDBJ databases">
        <title>Whole genome shotgun sequence of Pseudonocardia hydrocarbonoxydans NBRC 14498.</title>
        <authorList>
            <person name="Hosoyama A."/>
            <person name="Uohara A."/>
            <person name="Ohji S."/>
            <person name="Ichikawa N."/>
        </authorList>
    </citation>
    <scope>NUCLEOTIDE SEQUENCE [LARGE SCALE GENOMIC DNA]</scope>
    <source>
        <strain evidence="11 12">NBRC 14498</strain>
    </source>
</reference>
<dbReference type="Pfam" id="PF00069">
    <property type="entry name" value="Pkinase"/>
    <property type="match status" value="1"/>
</dbReference>
<evidence type="ECO:0000313" key="12">
    <source>
        <dbReference type="Proteomes" id="UP000320338"/>
    </source>
</evidence>
<feature type="region of interest" description="Disordered" evidence="9">
    <location>
        <begin position="705"/>
        <end position="791"/>
    </location>
</feature>
<dbReference type="FunFam" id="3.30.200.20:FF:000348">
    <property type="entry name" value="Serine/threonine protein kinase"/>
    <property type="match status" value="1"/>
</dbReference>
<dbReference type="InterPro" id="IPR015943">
    <property type="entry name" value="WD40/YVTN_repeat-like_dom_sf"/>
</dbReference>
<keyword evidence="12" id="KW-1185">Reference proteome</keyword>
<name>A0A4Y3WSH3_9PSEU</name>
<keyword evidence="4" id="KW-0732">Signal</keyword>
<dbReference type="EC" id="2.7.11.1" evidence="1"/>
<dbReference type="GO" id="GO:0005524">
    <property type="term" value="F:ATP binding"/>
    <property type="evidence" value="ECO:0007669"/>
    <property type="project" value="UniProtKB-UniRule"/>
</dbReference>
<dbReference type="InterPro" id="IPR051200">
    <property type="entry name" value="Host-pathogen_enzymatic-act"/>
</dbReference>
<dbReference type="Proteomes" id="UP000320338">
    <property type="component" value="Unassembled WGS sequence"/>
</dbReference>
<dbReference type="Pfam" id="PF21783">
    <property type="entry name" value="YNCE"/>
    <property type="match status" value="1"/>
</dbReference>
<feature type="compositionally biased region" description="Basic and acidic residues" evidence="9">
    <location>
        <begin position="706"/>
        <end position="722"/>
    </location>
</feature>
<dbReference type="PANTHER" id="PTHR47197:SF3">
    <property type="entry name" value="DIHYDRO-HEME D1 DEHYDROGENASE"/>
    <property type="match status" value="1"/>
</dbReference>
<dbReference type="InterPro" id="IPR008271">
    <property type="entry name" value="Ser/Thr_kinase_AS"/>
</dbReference>
<dbReference type="FunFam" id="1.10.510.10:FF:000021">
    <property type="entry name" value="Serine/threonine protein kinase"/>
    <property type="match status" value="1"/>
</dbReference>
<evidence type="ECO:0000256" key="4">
    <source>
        <dbReference type="ARBA" id="ARBA00022729"/>
    </source>
</evidence>
<keyword evidence="3" id="KW-0808">Transferase</keyword>
<dbReference type="AlphaFoldDB" id="A0A4Y3WSH3"/>
<dbReference type="EMBL" id="BJNG01000026">
    <property type="protein sequence ID" value="GEC21050.1"/>
    <property type="molecule type" value="Genomic_DNA"/>
</dbReference>
<dbReference type="InterPro" id="IPR048433">
    <property type="entry name" value="YNCE-like_beta-prop"/>
</dbReference>
<dbReference type="InterPro" id="IPR017441">
    <property type="entry name" value="Protein_kinase_ATP_BS"/>
</dbReference>
<keyword evidence="6" id="KW-0418">Kinase</keyword>
<comment type="caution">
    <text evidence="11">The sequence shown here is derived from an EMBL/GenBank/DDBJ whole genome shotgun (WGS) entry which is preliminary data.</text>
</comment>
<dbReference type="NCBIfam" id="TIGR02276">
    <property type="entry name" value="beta_rpt_yvtn"/>
    <property type="match status" value="5"/>
</dbReference>
<evidence type="ECO:0000313" key="11">
    <source>
        <dbReference type="EMBL" id="GEC21050.1"/>
    </source>
</evidence>
<dbReference type="Gene3D" id="3.30.200.20">
    <property type="entry name" value="Phosphorylase Kinase, domain 1"/>
    <property type="match status" value="1"/>
</dbReference>
<feature type="compositionally biased region" description="Low complexity" evidence="9">
    <location>
        <begin position="762"/>
        <end position="791"/>
    </location>
</feature>
<dbReference type="SUPFAM" id="SSF51004">
    <property type="entry name" value="C-terminal (heme d1) domain of cytochrome cd1-nitrite reductase"/>
    <property type="match status" value="1"/>
</dbReference>
<dbReference type="PROSITE" id="PS50011">
    <property type="entry name" value="PROTEIN_KINASE_DOM"/>
    <property type="match status" value="1"/>
</dbReference>
<dbReference type="SMART" id="SM00220">
    <property type="entry name" value="S_TKc"/>
    <property type="match status" value="1"/>
</dbReference>
<evidence type="ECO:0000256" key="9">
    <source>
        <dbReference type="SAM" id="MobiDB-lite"/>
    </source>
</evidence>
<feature type="region of interest" description="Disordered" evidence="9">
    <location>
        <begin position="297"/>
        <end position="391"/>
    </location>
</feature>
<evidence type="ECO:0000256" key="3">
    <source>
        <dbReference type="ARBA" id="ARBA00022679"/>
    </source>
</evidence>
<evidence type="ECO:0000256" key="6">
    <source>
        <dbReference type="ARBA" id="ARBA00022777"/>
    </source>
</evidence>
<accession>A0A4Y3WSH3</accession>
<evidence type="ECO:0000259" key="10">
    <source>
        <dbReference type="PROSITE" id="PS50011"/>
    </source>
</evidence>
<proteinExistence type="predicted"/>
<organism evidence="11 12">
    <name type="scientific">Pseudonocardia hydrocarbonoxydans</name>
    <dbReference type="NCBI Taxonomy" id="76726"/>
    <lineage>
        <taxon>Bacteria</taxon>
        <taxon>Bacillati</taxon>
        <taxon>Actinomycetota</taxon>
        <taxon>Actinomycetes</taxon>
        <taxon>Pseudonocardiales</taxon>
        <taxon>Pseudonocardiaceae</taxon>
        <taxon>Pseudonocardia</taxon>
    </lineage>
</organism>
<dbReference type="InterPro" id="IPR011048">
    <property type="entry name" value="Haem_d1_sf"/>
</dbReference>
<dbReference type="SUPFAM" id="SSF56112">
    <property type="entry name" value="Protein kinase-like (PK-like)"/>
    <property type="match status" value="1"/>
</dbReference>
<feature type="compositionally biased region" description="Gly residues" evidence="9">
    <location>
        <begin position="332"/>
        <end position="341"/>
    </location>
</feature>
<gene>
    <name evidence="11" type="ORF">PHY01_33330</name>
</gene>
<keyword evidence="5 8" id="KW-0547">Nucleotide-binding</keyword>
<protein>
    <recommendedName>
        <fullName evidence="1">non-specific serine/threonine protein kinase</fullName>
        <ecNumber evidence="1">2.7.11.1</ecNumber>
    </recommendedName>
</protein>
<feature type="domain" description="Protein kinase" evidence="10">
    <location>
        <begin position="10"/>
        <end position="272"/>
    </location>
</feature>
<evidence type="ECO:0000256" key="1">
    <source>
        <dbReference type="ARBA" id="ARBA00012513"/>
    </source>
</evidence>
<dbReference type="OrthoDB" id="9762169at2"/>
<dbReference type="CDD" id="cd14014">
    <property type="entry name" value="STKc_PknB_like"/>
    <property type="match status" value="1"/>
</dbReference>
<evidence type="ECO:0000256" key="8">
    <source>
        <dbReference type="PROSITE-ProRule" id="PRU10141"/>
    </source>
</evidence>
<feature type="binding site" evidence="8">
    <location>
        <position position="39"/>
    </location>
    <ligand>
        <name>ATP</name>
        <dbReference type="ChEBI" id="CHEBI:30616"/>
    </ligand>
</feature>
<dbReference type="InterPro" id="IPR011964">
    <property type="entry name" value="YVTN_b-propeller_repeat"/>
</dbReference>
<dbReference type="PANTHER" id="PTHR47197">
    <property type="entry name" value="PROTEIN NIRF"/>
    <property type="match status" value="1"/>
</dbReference>
<evidence type="ECO:0000256" key="7">
    <source>
        <dbReference type="ARBA" id="ARBA00022840"/>
    </source>
</evidence>
<evidence type="ECO:0000256" key="5">
    <source>
        <dbReference type="ARBA" id="ARBA00022741"/>
    </source>
</evidence>
<dbReference type="PROSITE" id="PS00108">
    <property type="entry name" value="PROTEIN_KINASE_ST"/>
    <property type="match status" value="1"/>
</dbReference>
<dbReference type="InterPro" id="IPR011009">
    <property type="entry name" value="Kinase-like_dom_sf"/>
</dbReference>
<feature type="compositionally biased region" description="Pro residues" evidence="9">
    <location>
        <begin position="371"/>
        <end position="388"/>
    </location>
</feature>
<dbReference type="Gene3D" id="1.10.510.10">
    <property type="entry name" value="Transferase(Phosphotransferase) domain 1"/>
    <property type="match status" value="1"/>
</dbReference>
<keyword evidence="2" id="KW-0723">Serine/threonine-protein kinase</keyword>
<evidence type="ECO:0000256" key="2">
    <source>
        <dbReference type="ARBA" id="ARBA00022527"/>
    </source>
</evidence>
<dbReference type="PROSITE" id="PS00107">
    <property type="entry name" value="PROTEIN_KINASE_ATP"/>
    <property type="match status" value="1"/>
</dbReference>
<keyword evidence="7 8" id="KW-0067">ATP-binding</keyword>